<organism evidence="1 2">
    <name type="scientific">Abditibacterium utsteinense</name>
    <dbReference type="NCBI Taxonomy" id="1960156"/>
    <lineage>
        <taxon>Bacteria</taxon>
        <taxon>Pseudomonadati</taxon>
        <taxon>Abditibacteriota</taxon>
        <taxon>Abditibacteriia</taxon>
        <taxon>Abditibacteriales</taxon>
        <taxon>Abditibacteriaceae</taxon>
        <taxon>Abditibacterium</taxon>
    </lineage>
</organism>
<reference evidence="1 2" key="1">
    <citation type="journal article" date="2018" name="Syst. Appl. Microbiol.">
        <title>Abditibacterium utsteinense sp. nov., the first cultivated member of candidate phylum FBP, isolated from ice-free Antarctic soil samples.</title>
        <authorList>
            <person name="Tahon G."/>
            <person name="Tytgat B."/>
            <person name="Lebbe L."/>
            <person name="Carlier A."/>
            <person name="Willems A."/>
        </authorList>
    </citation>
    <scope>NUCLEOTIDE SEQUENCE [LARGE SCALE GENOMIC DNA]</scope>
    <source>
        <strain evidence="1 2">LMG 29911</strain>
    </source>
</reference>
<accession>A0A2S8SP40</accession>
<sequence>MSTVSYGDEFGADEFTADEFRDATLSKDMSCPYKPAQHLGENCSPKLRCCELKRGEFPWRFRLILRFIKNNNAVAATVFGAIKRVVCLADERCHVGFLRFSIG</sequence>
<proteinExistence type="predicted"/>
<dbReference type="Proteomes" id="UP000237684">
    <property type="component" value="Unassembled WGS sequence"/>
</dbReference>
<evidence type="ECO:0000313" key="1">
    <source>
        <dbReference type="EMBL" id="PQV62549.1"/>
    </source>
</evidence>
<dbReference type="EMBL" id="NIGF01000029">
    <property type="protein sequence ID" value="PQV62549.1"/>
    <property type="molecule type" value="Genomic_DNA"/>
</dbReference>
<name>A0A2S8SP40_9BACT</name>
<protein>
    <submittedName>
        <fullName evidence="1">Uncharacterized protein</fullName>
    </submittedName>
</protein>
<dbReference type="InParanoid" id="A0A2S8SP40"/>
<evidence type="ECO:0000313" key="2">
    <source>
        <dbReference type="Proteomes" id="UP000237684"/>
    </source>
</evidence>
<comment type="caution">
    <text evidence="1">The sequence shown here is derived from an EMBL/GenBank/DDBJ whole genome shotgun (WGS) entry which is preliminary data.</text>
</comment>
<keyword evidence="2" id="KW-1185">Reference proteome</keyword>
<gene>
    <name evidence="1" type="ORF">B1R32_12910</name>
</gene>
<dbReference type="AlphaFoldDB" id="A0A2S8SP40"/>